<name>A0A2K1P6V7_9BACT</name>
<keyword evidence="2" id="KW-1185">Reference proteome</keyword>
<gene>
    <name evidence="1" type="ORF">X928_09155</name>
</gene>
<organism evidence="1 2">
    <name type="scientific">Petrotoga miotherma DSM 10691</name>
    <dbReference type="NCBI Taxonomy" id="1434326"/>
    <lineage>
        <taxon>Bacteria</taxon>
        <taxon>Thermotogati</taxon>
        <taxon>Thermotogota</taxon>
        <taxon>Thermotogae</taxon>
        <taxon>Petrotogales</taxon>
        <taxon>Petrotogaceae</taxon>
        <taxon>Petrotoga</taxon>
    </lineage>
</organism>
<protein>
    <submittedName>
        <fullName evidence="1">Uncharacterized protein</fullName>
    </submittedName>
</protein>
<reference evidence="1 2" key="1">
    <citation type="submission" date="2013-12" db="EMBL/GenBank/DDBJ databases">
        <title>Comparative genomics of Petrotoga isolates.</title>
        <authorList>
            <person name="Nesbo C.L."/>
            <person name="Charchuk R."/>
            <person name="Chow K."/>
        </authorList>
    </citation>
    <scope>NUCLEOTIDE SEQUENCE [LARGE SCALE GENOMIC DNA]</scope>
    <source>
        <strain evidence="1 2">DSM 10691</strain>
    </source>
</reference>
<proteinExistence type="predicted"/>
<sequence>MQYANYVFLQHCAKNFFIINFDFDCGVFKGLAP</sequence>
<dbReference type="Proteomes" id="UP000236199">
    <property type="component" value="Unassembled WGS sequence"/>
</dbReference>
<comment type="caution">
    <text evidence="1">The sequence shown here is derived from an EMBL/GenBank/DDBJ whole genome shotgun (WGS) entry which is preliminary data.</text>
</comment>
<evidence type="ECO:0000313" key="2">
    <source>
        <dbReference type="Proteomes" id="UP000236199"/>
    </source>
</evidence>
<dbReference type="EMBL" id="AZRM01000056">
    <property type="protein sequence ID" value="PNR98499.1"/>
    <property type="molecule type" value="Genomic_DNA"/>
</dbReference>
<dbReference type="AlphaFoldDB" id="A0A2K1P6V7"/>
<evidence type="ECO:0000313" key="1">
    <source>
        <dbReference type="EMBL" id="PNR98499.1"/>
    </source>
</evidence>
<accession>A0A2K1P6V7</accession>